<dbReference type="PANTHER" id="PTHR36306:SF1">
    <property type="entry name" value="ALPHA-AMYLASE-RELATED"/>
    <property type="match status" value="1"/>
</dbReference>
<dbReference type="SUPFAM" id="SSF88713">
    <property type="entry name" value="Glycoside hydrolase/deacetylase"/>
    <property type="match status" value="1"/>
</dbReference>
<evidence type="ECO:0000256" key="1">
    <source>
        <dbReference type="ARBA" id="ARBA00006821"/>
    </source>
</evidence>
<protein>
    <recommendedName>
        <fullName evidence="3">Glycoside hydrolase family 57 N-terminal domain-containing protein</fullName>
    </recommendedName>
</protein>
<comment type="caution">
    <text evidence="4">The sequence shown here is derived from an EMBL/GenBank/DDBJ whole genome shotgun (WGS) entry which is preliminary data.</text>
</comment>
<proteinExistence type="inferred from homology"/>
<dbReference type="InterPro" id="IPR004300">
    <property type="entry name" value="Glyco_hydro_57_N"/>
</dbReference>
<dbReference type="AlphaFoldDB" id="A0A2H0XC72"/>
<dbReference type="Pfam" id="PF03065">
    <property type="entry name" value="Glyco_hydro_57"/>
    <property type="match status" value="1"/>
</dbReference>
<dbReference type="Proteomes" id="UP000231252">
    <property type="component" value="Unassembled WGS sequence"/>
</dbReference>
<feature type="domain" description="Glycoside hydrolase family 57 N-terminal" evidence="3">
    <location>
        <begin position="10"/>
        <end position="229"/>
    </location>
</feature>
<evidence type="ECO:0000256" key="2">
    <source>
        <dbReference type="ARBA" id="ARBA00023277"/>
    </source>
</evidence>
<dbReference type="EMBL" id="PEYU01000025">
    <property type="protein sequence ID" value="PIS22547.1"/>
    <property type="molecule type" value="Genomic_DNA"/>
</dbReference>
<evidence type="ECO:0000313" key="5">
    <source>
        <dbReference type="Proteomes" id="UP000231252"/>
    </source>
</evidence>
<dbReference type="GO" id="GO:0005975">
    <property type="term" value="P:carbohydrate metabolic process"/>
    <property type="evidence" value="ECO:0007669"/>
    <property type="project" value="InterPro"/>
</dbReference>
<accession>A0A2H0XC72</accession>
<dbReference type="Gene3D" id="3.20.110.20">
    <property type="match status" value="1"/>
</dbReference>
<comment type="similarity">
    <text evidence="1">Belongs to the glycosyl hydrolase 57 family.</text>
</comment>
<name>A0A2H0XC72_UNCKA</name>
<dbReference type="InterPro" id="IPR052046">
    <property type="entry name" value="GH57_Enzymes"/>
</dbReference>
<dbReference type="GO" id="GO:0003824">
    <property type="term" value="F:catalytic activity"/>
    <property type="evidence" value="ECO:0007669"/>
    <property type="project" value="InterPro"/>
</dbReference>
<gene>
    <name evidence="4" type="ORF">COT50_01410</name>
</gene>
<dbReference type="PANTHER" id="PTHR36306">
    <property type="entry name" value="ALPHA-AMYLASE-RELATED-RELATED"/>
    <property type="match status" value="1"/>
</dbReference>
<keyword evidence="2" id="KW-0119">Carbohydrate metabolism</keyword>
<organism evidence="4 5">
    <name type="scientific">candidate division WWE3 bacterium CG08_land_8_20_14_0_20_41_10</name>
    <dbReference type="NCBI Taxonomy" id="1975085"/>
    <lineage>
        <taxon>Bacteria</taxon>
        <taxon>Katanobacteria</taxon>
    </lineage>
</organism>
<sequence>MKWANFLHFYQPYNQQKDILEAVVNQCYLPLLKGLLANKNARLTVNVSGGLLEALDCNGFVDVVALFKDIYQSGKVEFTSTACYHAFLPLLPKDEIIQQIELNNVVLKKYLGEDFSPIGFFPPEMGYSCGLEKILEDLGFSYMLLDEIANSSTDAGVDSSPLCAVKGSSLKVVFRQRTPSNLIMSGIERDSTSLWQTLLKYNDSSYLVTAMDAETFGHHRPGLEKAFLDIFNNQQIQFVRLTDILDKSRSVAELTEIELQPSTWASSREDILKGIQFISWNDPENILHKWQWELVNLMLQLLNNKLRADANKALASDQFFWASAKPWWSVEMIESGIHAVLEVIENIPRVKKEEIDKAQDLYRKIISTAFEWQRTGKIREMNRERSTFLRIPFKVRTLEQGGTEEAVYQAFIDMMRIQEKQAREKGEYEKAILWRDAVYKIETKCDIYDAINAVDLLRIEISNEQVEKTLNEYTARYRQIRGGQPEQRSN</sequence>
<evidence type="ECO:0000313" key="4">
    <source>
        <dbReference type="EMBL" id="PIS22547.1"/>
    </source>
</evidence>
<reference evidence="5" key="1">
    <citation type="submission" date="2017-09" db="EMBL/GenBank/DDBJ databases">
        <title>Depth-based differentiation of microbial function through sediment-hosted aquifers and enrichment of novel symbionts in the deep terrestrial subsurface.</title>
        <authorList>
            <person name="Probst A.J."/>
            <person name="Ladd B."/>
            <person name="Jarett J.K."/>
            <person name="Geller-Mcgrath D.E."/>
            <person name="Sieber C.M.K."/>
            <person name="Emerson J.B."/>
            <person name="Anantharaman K."/>
            <person name="Thomas B.C."/>
            <person name="Malmstrom R."/>
            <person name="Stieglmeier M."/>
            <person name="Klingl A."/>
            <person name="Woyke T."/>
            <person name="Ryan C.M."/>
            <person name="Banfield J.F."/>
        </authorList>
    </citation>
    <scope>NUCLEOTIDE SEQUENCE [LARGE SCALE GENOMIC DNA]</scope>
</reference>
<dbReference type="InterPro" id="IPR011330">
    <property type="entry name" value="Glyco_hydro/deAcase_b/a-brl"/>
</dbReference>
<evidence type="ECO:0000259" key="3">
    <source>
        <dbReference type="Pfam" id="PF03065"/>
    </source>
</evidence>